<evidence type="ECO:0000313" key="10">
    <source>
        <dbReference type="Proteomes" id="UP000189299"/>
    </source>
</evidence>
<evidence type="ECO:0000256" key="3">
    <source>
        <dbReference type="ARBA" id="ARBA00022729"/>
    </source>
</evidence>
<dbReference type="Proteomes" id="UP000189299">
    <property type="component" value="Unassembled WGS sequence"/>
</dbReference>
<dbReference type="RefSeq" id="WP_077151924.1">
    <property type="nucleotide sequence ID" value="NZ_CABMMO010000014.1"/>
</dbReference>
<evidence type="ECO:0000313" key="9">
    <source>
        <dbReference type="EMBL" id="ONN41479.1"/>
    </source>
</evidence>
<dbReference type="NCBIfam" id="TIGR01167">
    <property type="entry name" value="LPXTG_anchor"/>
    <property type="match status" value="1"/>
</dbReference>
<keyword evidence="6" id="KW-0472">Membrane</keyword>
<dbReference type="EMBL" id="MSTR01000014">
    <property type="protein sequence ID" value="ONN41479.1"/>
    <property type="molecule type" value="Genomic_DNA"/>
</dbReference>
<evidence type="ECO:0000256" key="7">
    <source>
        <dbReference type="SAM" id="SignalP"/>
    </source>
</evidence>
<evidence type="ECO:0000256" key="4">
    <source>
        <dbReference type="ARBA" id="ARBA00023088"/>
    </source>
</evidence>
<keyword evidence="4" id="KW-0572">Peptidoglycan-anchor</keyword>
<proteinExistence type="predicted"/>
<feature type="signal peptide" evidence="7">
    <location>
        <begin position="1"/>
        <end position="24"/>
    </location>
</feature>
<sequence length="127" mass="14207">MKKKRWKILVLLGLLFTQTPIGLADEEQSFKSEGVTGFYGTYEYPEAGSSSSEEGVGEPTSPSSTQEDQTSFEKNGATVEQQEAIQGDSKQLPKTGEYRSKQFTIIGSFLLLIVLIIIVIKRRRREK</sequence>
<feature type="region of interest" description="Disordered" evidence="5">
    <location>
        <begin position="41"/>
        <end position="93"/>
    </location>
</feature>
<keyword evidence="3 7" id="KW-0732">Signal</keyword>
<keyword evidence="2" id="KW-0964">Secreted</keyword>
<feature type="domain" description="Gram-positive cocci surface proteins LPxTG" evidence="8">
    <location>
        <begin position="92"/>
        <end position="127"/>
    </location>
</feature>
<accession>A0A1V2UED0</accession>
<evidence type="ECO:0000256" key="2">
    <source>
        <dbReference type="ARBA" id="ARBA00022525"/>
    </source>
</evidence>
<organism evidence="9 10">
    <name type="scientific">Enterococcus mundtii</name>
    <dbReference type="NCBI Taxonomy" id="53346"/>
    <lineage>
        <taxon>Bacteria</taxon>
        <taxon>Bacillati</taxon>
        <taxon>Bacillota</taxon>
        <taxon>Bacilli</taxon>
        <taxon>Lactobacillales</taxon>
        <taxon>Enterococcaceae</taxon>
        <taxon>Enterococcus</taxon>
    </lineage>
</organism>
<gene>
    <name evidence="9" type="ORF">BTN92_12940</name>
</gene>
<keyword evidence="1" id="KW-0134">Cell wall</keyword>
<reference evidence="9 10" key="1">
    <citation type="submission" date="2016-12" db="EMBL/GenBank/DDBJ databases">
        <authorList>
            <person name="Song W.-J."/>
            <person name="Kurnit D.M."/>
        </authorList>
    </citation>
    <scope>NUCLEOTIDE SEQUENCE [LARGE SCALE GENOMIC DNA]</scope>
    <source>
        <strain evidence="9 10">CGB1038-1_S1</strain>
    </source>
</reference>
<dbReference type="InterPro" id="IPR019931">
    <property type="entry name" value="LPXTG_anchor"/>
</dbReference>
<dbReference type="AlphaFoldDB" id="A0A1V2UED0"/>
<keyword evidence="6" id="KW-1133">Transmembrane helix</keyword>
<evidence type="ECO:0000256" key="6">
    <source>
        <dbReference type="SAM" id="Phobius"/>
    </source>
</evidence>
<feature type="transmembrane region" description="Helical" evidence="6">
    <location>
        <begin position="102"/>
        <end position="120"/>
    </location>
</feature>
<dbReference type="STRING" id="53346.A5802_001878"/>
<feature type="compositionally biased region" description="Polar residues" evidence="5">
    <location>
        <begin position="65"/>
        <end position="84"/>
    </location>
</feature>
<evidence type="ECO:0000259" key="8">
    <source>
        <dbReference type="PROSITE" id="PS50847"/>
    </source>
</evidence>
<evidence type="ECO:0000256" key="1">
    <source>
        <dbReference type="ARBA" id="ARBA00022512"/>
    </source>
</evidence>
<dbReference type="Pfam" id="PF00746">
    <property type="entry name" value="Gram_pos_anchor"/>
    <property type="match status" value="1"/>
</dbReference>
<protein>
    <submittedName>
        <fullName evidence="9">Cell wall protein</fullName>
    </submittedName>
</protein>
<feature type="compositionally biased region" description="Low complexity" evidence="5">
    <location>
        <begin position="43"/>
        <end position="64"/>
    </location>
</feature>
<comment type="caution">
    <text evidence="9">The sequence shown here is derived from an EMBL/GenBank/DDBJ whole genome shotgun (WGS) entry which is preliminary data.</text>
</comment>
<dbReference type="PROSITE" id="PS50847">
    <property type="entry name" value="GRAM_POS_ANCHORING"/>
    <property type="match status" value="1"/>
</dbReference>
<keyword evidence="6" id="KW-0812">Transmembrane</keyword>
<evidence type="ECO:0000256" key="5">
    <source>
        <dbReference type="SAM" id="MobiDB-lite"/>
    </source>
</evidence>
<feature type="chain" id="PRO_5012934412" evidence="7">
    <location>
        <begin position="25"/>
        <end position="127"/>
    </location>
</feature>
<name>A0A1V2UED0_ENTMU</name>